<feature type="transmembrane region" description="Helical" evidence="6">
    <location>
        <begin position="6"/>
        <end position="22"/>
    </location>
</feature>
<dbReference type="Pfam" id="PF02674">
    <property type="entry name" value="Colicin_V"/>
    <property type="match status" value="1"/>
</dbReference>
<proteinExistence type="predicted"/>
<feature type="transmembrane region" description="Helical" evidence="6">
    <location>
        <begin position="66"/>
        <end position="84"/>
    </location>
</feature>
<evidence type="ECO:0000256" key="4">
    <source>
        <dbReference type="ARBA" id="ARBA00023136"/>
    </source>
</evidence>
<evidence type="ECO:0000256" key="2">
    <source>
        <dbReference type="ARBA" id="ARBA00022692"/>
    </source>
</evidence>
<dbReference type="Proteomes" id="UP000309061">
    <property type="component" value="Chromosome"/>
</dbReference>
<evidence type="ECO:0000256" key="1">
    <source>
        <dbReference type="ARBA" id="ARBA00004141"/>
    </source>
</evidence>
<dbReference type="GO" id="GO:0009403">
    <property type="term" value="P:toxin biosynthetic process"/>
    <property type="evidence" value="ECO:0007669"/>
    <property type="project" value="InterPro"/>
</dbReference>
<dbReference type="OrthoDB" id="9806894at2"/>
<evidence type="ECO:0000256" key="3">
    <source>
        <dbReference type="ARBA" id="ARBA00022989"/>
    </source>
</evidence>
<dbReference type="InterPro" id="IPR003825">
    <property type="entry name" value="Colicin-V_CvpA"/>
</dbReference>
<keyword evidence="2 6" id="KW-0812">Transmembrane</keyword>
<protein>
    <submittedName>
        <fullName evidence="7">CvpA family protein</fullName>
    </submittedName>
</protein>
<sequence>MPSYLDLAVIAVVLVSAMLALLRGFTREVLAIVSWVAAAAVAYYFHPLALPYIRPHVPKENIAQGLSIAAVFLVGLILVSMITVKISDVILDSKIGALDRTLGFIFGGVRGFLLAVVAFVFYGWLAPDANQPEWVRNARLKPILEAGGEKLRDLVPQDIDALIANIKTKKSAPANNEEPPAENEADSGKTPEPAAPGAEKRTEAPAAKDTSAQTNAQSDQQRLDALLSGGKNTRKAR</sequence>
<feature type="compositionally biased region" description="Polar residues" evidence="5">
    <location>
        <begin position="210"/>
        <end position="220"/>
    </location>
</feature>
<dbReference type="AlphaFoldDB" id="A0A6B8KBP4"/>
<feature type="transmembrane region" description="Helical" evidence="6">
    <location>
        <begin position="29"/>
        <end position="46"/>
    </location>
</feature>
<evidence type="ECO:0000256" key="5">
    <source>
        <dbReference type="SAM" id="MobiDB-lite"/>
    </source>
</evidence>
<feature type="region of interest" description="Disordered" evidence="5">
    <location>
        <begin position="170"/>
        <end position="237"/>
    </location>
</feature>
<evidence type="ECO:0000256" key="6">
    <source>
        <dbReference type="SAM" id="Phobius"/>
    </source>
</evidence>
<reference evidence="7 8" key="1">
    <citation type="submission" date="2019-11" db="EMBL/GenBank/DDBJ databases">
        <title>The genome sequence of Methylocystis heyeri.</title>
        <authorList>
            <person name="Oshkin I.Y."/>
            <person name="Miroshnikov K."/>
            <person name="Dedysh S.N."/>
        </authorList>
    </citation>
    <scope>NUCLEOTIDE SEQUENCE [LARGE SCALE GENOMIC DNA]</scope>
    <source>
        <strain evidence="7 8">H2</strain>
    </source>
</reference>
<dbReference type="EMBL" id="CP046052">
    <property type="protein sequence ID" value="QGM45097.1"/>
    <property type="molecule type" value="Genomic_DNA"/>
</dbReference>
<evidence type="ECO:0000313" key="7">
    <source>
        <dbReference type="EMBL" id="QGM45097.1"/>
    </source>
</evidence>
<dbReference type="PANTHER" id="PTHR36926:SF1">
    <property type="entry name" value="COLICIN V PRODUCTION PROTEIN"/>
    <property type="match status" value="1"/>
</dbReference>
<dbReference type="KEGG" id="mhey:H2LOC_005000"/>
<dbReference type="PANTHER" id="PTHR36926">
    <property type="entry name" value="COLICIN V PRODUCTION PROTEIN"/>
    <property type="match status" value="1"/>
</dbReference>
<accession>A0A6B8KBP4</accession>
<comment type="subcellular location">
    <subcellularLocation>
        <location evidence="1">Membrane</location>
        <topology evidence="1">Multi-pass membrane protein</topology>
    </subcellularLocation>
</comment>
<organism evidence="7 8">
    <name type="scientific">Methylocystis heyeri</name>
    <dbReference type="NCBI Taxonomy" id="391905"/>
    <lineage>
        <taxon>Bacteria</taxon>
        <taxon>Pseudomonadati</taxon>
        <taxon>Pseudomonadota</taxon>
        <taxon>Alphaproteobacteria</taxon>
        <taxon>Hyphomicrobiales</taxon>
        <taxon>Methylocystaceae</taxon>
        <taxon>Methylocystis</taxon>
    </lineage>
</organism>
<dbReference type="RefSeq" id="WP_136495382.1">
    <property type="nucleotide sequence ID" value="NZ_CP046052.1"/>
</dbReference>
<gene>
    <name evidence="7" type="ORF">H2LOC_005000</name>
</gene>
<dbReference type="InterPro" id="IPR052719">
    <property type="entry name" value="CvpA-like"/>
</dbReference>
<feature type="transmembrane region" description="Helical" evidence="6">
    <location>
        <begin position="104"/>
        <end position="125"/>
    </location>
</feature>
<keyword evidence="8" id="KW-1185">Reference proteome</keyword>
<dbReference type="GO" id="GO:0016020">
    <property type="term" value="C:membrane"/>
    <property type="evidence" value="ECO:0007669"/>
    <property type="project" value="UniProtKB-SubCell"/>
</dbReference>
<evidence type="ECO:0000313" key="8">
    <source>
        <dbReference type="Proteomes" id="UP000309061"/>
    </source>
</evidence>
<keyword evidence="3 6" id="KW-1133">Transmembrane helix</keyword>
<name>A0A6B8KBP4_9HYPH</name>
<keyword evidence="4 6" id="KW-0472">Membrane</keyword>